<accession>A0ABV0KA02</accession>
<keyword evidence="1" id="KW-0812">Transmembrane</keyword>
<dbReference type="RefSeq" id="WP_190707022.1">
    <property type="nucleotide sequence ID" value="NZ_JAMPKX010000013.1"/>
</dbReference>
<gene>
    <name evidence="2" type="ORF">NC992_22085</name>
</gene>
<reference evidence="2 3" key="1">
    <citation type="submission" date="2022-04" db="EMBL/GenBank/DDBJ databases">
        <title>Positive selection, recombination, and allopatry shape intraspecific diversity of widespread and dominant cyanobacteria.</title>
        <authorList>
            <person name="Wei J."/>
            <person name="Shu W."/>
            <person name="Hu C."/>
        </authorList>
    </citation>
    <scope>NUCLEOTIDE SEQUENCE [LARGE SCALE GENOMIC DNA]</scope>
    <source>
        <strain evidence="2 3">DQ-A4</strain>
    </source>
</reference>
<keyword evidence="3" id="KW-1185">Reference proteome</keyword>
<keyword evidence="1" id="KW-1133">Transmembrane helix</keyword>
<evidence type="ECO:0000313" key="2">
    <source>
        <dbReference type="EMBL" id="MEP0949584.1"/>
    </source>
</evidence>
<evidence type="ECO:0000256" key="1">
    <source>
        <dbReference type="SAM" id="Phobius"/>
    </source>
</evidence>
<proteinExistence type="predicted"/>
<feature type="transmembrane region" description="Helical" evidence="1">
    <location>
        <begin position="122"/>
        <end position="144"/>
    </location>
</feature>
<comment type="caution">
    <text evidence="2">The sequence shown here is derived from an EMBL/GenBank/DDBJ whole genome shotgun (WGS) entry which is preliminary data.</text>
</comment>
<evidence type="ECO:0008006" key="4">
    <source>
        <dbReference type="Google" id="ProtNLM"/>
    </source>
</evidence>
<feature type="transmembrane region" description="Helical" evidence="1">
    <location>
        <begin position="37"/>
        <end position="55"/>
    </location>
</feature>
<evidence type="ECO:0000313" key="3">
    <source>
        <dbReference type="Proteomes" id="UP001482513"/>
    </source>
</evidence>
<dbReference type="Proteomes" id="UP001482513">
    <property type="component" value="Unassembled WGS sequence"/>
</dbReference>
<sequence>MNLVSNRLGHLLPLFQRSRKTLSRAGDQLARFKFRGLSGWTLLGLATGILLFISITSHANPAMAQLFDTVEGEAQNIFGQYLDGDIISFMFGILRLVVWVSAVGFVFFAVYQAQRGEQWQPLLQNAFIIIAAVVIVEGLSRLFFGA</sequence>
<keyword evidence="1" id="KW-0472">Membrane</keyword>
<organism evidence="2 3">
    <name type="scientific">Leptolyngbya subtilissima DQ-A4</name>
    <dbReference type="NCBI Taxonomy" id="2933933"/>
    <lineage>
        <taxon>Bacteria</taxon>
        <taxon>Bacillati</taxon>
        <taxon>Cyanobacteriota</taxon>
        <taxon>Cyanophyceae</taxon>
        <taxon>Leptolyngbyales</taxon>
        <taxon>Leptolyngbyaceae</taxon>
        <taxon>Leptolyngbya group</taxon>
        <taxon>Leptolyngbya</taxon>
    </lineage>
</organism>
<name>A0ABV0KA02_9CYAN</name>
<protein>
    <recommendedName>
        <fullName evidence="4">DUF4134 domain-containing protein</fullName>
    </recommendedName>
</protein>
<dbReference type="EMBL" id="JAMPKX010000013">
    <property type="protein sequence ID" value="MEP0949584.1"/>
    <property type="molecule type" value="Genomic_DNA"/>
</dbReference>
<feature type="transmembrane region" description="Helical" evidence="1">
    <location>
        <begin position="86"/>
        <end position="110"/>
    </location>
</feature>